<name>A0A1F5WRG2_9BACT</name>
<dbReference type="AlphaFoldDB" id="A0A1F5WRG2"/>
<dbReference type="Gene3D" id="3.40.50.12780">
    <property type="entry name" value="N-terminal domain of ligase-like"/>
    <property type="match status" value="1"/>
</dbReference>
<accession>A0A1F5WRG2</accession>
<gene>
    <name evidence="1" type="ORF">A3F23_02385</name>
</gene>
<evidence type="ECO:0008006" key="3">
    <source>
        <dbReference type="Google" id="ProtNLM"/>
    </source>
</evidence>
<dbReference type="EMBL" id="MFHT01000003">
    <property type="protein sequence ID" value="OGF78256.1"/>
    <property type="molecule type" value="Genomic_DNA"/>
</dbReference>
<dbReference type="InterPro" id="IPR042099">
    <property type="entry name" value="ANL_N_sf"/>
</dbReference>
<comment type="caution">
    <text evidence="1">The sequence shown here is derived from an EMBL/GenBank/DDBJ whole genome shotgun (WGS) entry which is preliminary data.</text>
</comment>
<dbReference type="PANTHER" id="PTHR43845:SF1">
    <property type="entry name" value="BLR5969 PROTEIN"/>
    <property type="match status" value="1"/>
</dbReference>
<proteinExistence type="predicted"/>
<dbReference type="PANTHER" id="PTHR43845">
    <property type="entry name" value="BLR5969 PROTEIN"/>
    <property type="match status" value="1"/>
</dbReference>
<dbReference type="SUPFAM" id="SSF56801">
    <property type="entry name" value="Acetyl-CoA synthetase-like"/>
    <property type="match status" value="1"/>
</dbReference>
<protein>
    <recommendedName>
        <fullName evidence="3">AMP-dependent synthetase/ligase domain-containing protein</fullName>
    </recommendedName>
</protein>
<evidence type="ECO:0000313" key="2">
    <source>
        <dbReference type="Proteomes" id="UP000177723"/>
    </source>
</evidence>
<dbReference type="Proteomes" id="UP000177723">
    <property type="component" value="Unassembled WGS sequence"/>
</dbReference>
<reference evidence="1 2" key="1">
    <citation type="journal article" date="2016" name="Nat. Commun.">
        <title>Thousands of microbial genomes shed light on interconnected biogeochemical processes in an aquifer system.</title>
        <authorList>
            <person name="Anantharaman K."/>
            <person name="Brown C.T."/>
            <person name="Hug L.A."/>
            <person name="Sharon I."/>
            <person name="Castelle C.J."/>
            <person name="Probst A.J."/>
            <person name="Thomas B.C."/>
            <person name="Singh A."/>
            <person name="Wilkins M.J."/>
            <person name="Karaoz U."/>
            <person name="Brodie E.L."/>
            <person name="Williams K.H."/>
            <person name="Hubbard S.S."/>
            <person name="Banfield J.F."/>
        </authorList>
    </citation>
    <scope>NUCLEOTIDE SEQUENCE [LARGE SCALE GENOMIC DNA]</scope>
</reference>
<organism evidence="1 2">
    <name type="scientific">Candidatus Giovannonibacteria bacterium RIFCSPHIGHO2_12_FULL_43_15</name>
    <dbReference type="NCBI Taxonomy" id="1798341"/>
    <lineage>
        <taxon>Bacteria</taxon>
        <taxon>Candidatus Giovannoniibacteriota</taxon>
    </lineage>
</organism>
<evidence type="ECO:0000313" key="1">
    <source>
        <dbReference type="EMBL" id="OGF78256.1"/>
    </source>
</evidence>
<sequence>MPSEIILKTHEELEKEREFVGSALEKLDKLKFWRSHFVNKKFQPAFSDFNWERWKEIPFLTKKDFIDIGFATLWDDFENSAGGDAYKYKYILRTTSGTTKSTEPVLLINEIPQFFLAPQRSLRITGSFSHNLRGLLVAISGSKRNGGKCHQFTLLPNQLNASAKYAIADFNADFIFAFPTHLVNFSSIFLDDEFSLISSVKGMALTGDFVSKPQLDNLLKFYGKQGVNSISLDSQYSSVEAGMIGASCFHLQQEEGVNVYHPVESAIIEIVDVNEDGYGEVVCTRFSDRDDALFSLLRYRTGDIAKASFKKCKCGAFWSFALAGRKDFDYIKCGGAVIMRSEIERVLSLDAIRDWIDDWEGEAREVLVGDGVLGELLLKLKFSDKSEKHNKSKFISNFVSKNLFITPTDTIASLVEKNKFLPLKLDFVEDFPPKNKRLVLRKIV</sequence>